<dbReference type="GO" id="GO:0005829">
    <property type="term" value="C:cytosol"/>
    <property type="evidence" value="ECO:0007669"/>
    <property type="project" value="TreeGrafter"/>
</dbReference>
<dbReference type="SFLD" id="SFLDS00003">
    <property type="entry name" value="Haloacid_Dehalogenase"/>
    <property type="match status" value="1"/>
</dbReference>
<dbReference type="SUPFAM" id="SSF56784">
    <property type="entry name" value="HAD-like"/>
    <property type="match status" value="1"/>
</dbReference>
<organism evidence="3 4">
    <name type="scientific">Mesomycoplasma bovoculi M165/69</name>
    <dbReference type="NCBI Taxonomy" id="743966"/>
    <lineage>
        <taxon>Bacteria</taxon>
        <taxon>Bacillati</taxon>
        <taxon>Mycoplasmatota</taxon>
        <taxon>Mycoplasmoidales</taxon>
        <taxon>Metamycoplasmataceae</taxon>
        <taxon>Mesomycoplasma</taxon>
    </lineage>
</organism>
<gene>
    <name evidence="3" type="ORF">MYB_00690</name>
</gene>
<sequence length="285" mass="32853">MTKKEINSKVKNFVFDLDGTLLTTKKVIDNLSIIALKNLQNKGKKIIFCTGRAWYYTKKYYSEIKPDYPIISCNGAMIYDYIKDEVVYAKLFAKSKIEQIIQILKEKQITFLIYTTEKMLGFSPNKTKGFWFNKLEEYNKSVADDLKNPINYYDLLSYDWSNLNNQKIVKFLLVKSDSQESNFLEAENLIKSIEDIYLVQGQKEVVDIMLSGFDKGQGLLFLKENYNLNLEETIAFGDAENDIPMFSQVKYSVAMGQADPLVREAATFQTDSCDNKGIANFLKDE</sequence>
<dbReference type="Gene3D" id="3.30.1240.10">
    <property type="match status" value="1"/>
</dbReference>
<dbReference type="NCBIfam" id="TIGR00099">
    <property type="entry name" value="Cof-subfamily"/>
    <property type="match status" value="1"/>
</dbReference>
<evidence type="ECO:0000256" key="2">
    <source>
        <dbReference type="ARBA" id="ARBA00034778"/>
    </source>
</evidence>
<dbReference type="GO" id="GO:0000287">
    <property type="term" value="F:magnesium ion binding"/>
    <property type="evidence" value="ECO:0007669"/>
    <property type="project" value="TreeGrafter"/>
</dbReference>
<dbReference type="KEGG" id="mbc:MYB_00690"/>
<dbReference type="InterPro" id="IPR000150">
    <property type="entry name" value="Cof"/>
</dbReference>
<dbReference type="OrthoDB" id="388395at2"/>
<dbReference type="STRING" id="743966.MYB_00690"/>
<dbReference type="PATRIC" id="fig|743966.3.peg.136"/>
<evidence type="ECO:0000313" key="4">
    <source>
        <dbReference type="Proteomes" id="UP000019229"/>
    </source>
</evidence>
<keyword evidence="4" id="KW-1185">Reference proteome</keyword>
<dbReference type="Proteomes" id="UP000019229">
    <property type="component" value="Chromosome"/>
</dbReference>
<dbReference type="InterPro" id="IPR006379">
    <property type="entry name" value="HAD-SF_hydro_IIB"/>
</dbReference>
<comment type="similarity">
    <text evidence="2">Belongs to the HAD-like hydrolase superfamily. Cof family.</text>
</comment>
<dbReference type="InterPro" id="IPR036412">
    <property type="entry name" value="HAD-like_sf"/>
</dbReference>
<dbReference type="RefSeq" id="WP_022934948.1">
    <property type="nucleotide sequence ID" value="NZ_CP007154.1"/>
</dbReference>
<dbReference type="HOGENOM" id="CLU_044146_1_0_14"/>
<dbReference type="InterPro" id="IPR023214">
    <property type="entry name" value="HAD_sf"/>
</dbReference>
<proteinExistence type="inferred from homology"/>
<dbReference type="PROSITE" id="PS01228">
    <property type="entry name" value="COF_1"/>
    <property type="match status" value="1"/>
</dbReference>
<dbReference type="Gene3D" id="3.40.50.1000">
    <property type="entry name" value="HAD superfamily/HAD-like"/>
    <property type="match status" value="1"/>
</dbReference>
<dbReference type="Pfam" id="PF08282">
    <property type="entry name" value="Hydrolase_3"/>
    <property type="match status" value="1"/>
</dbReference>
<dbReference type="PANTHER" id="PTHR10000:SF8">
    <property type="entry name" value="HAD SUPERFAMILY HYDROLASE-LIKE, TYPE 3"/>
    <property type="match status" value="1"/>
</dbReference>
<evidence type="ECO:0000256" key="1">
    <source>
        <dbReference type="ARBA" id="ARBA00001946"/>
    </source>
</evidence>
<protein>
    <submittedName>
        <fullName evidence="3">Uncharacterized protein</fullName>
    </submittedName>
</protein>
<accession>W5UTJ7</accession>
<name>W5UTJ7_9BACT</name>
<dbReference type="PROSITE" id="PS01229">
    <property type="entry name" value="COF_2"/>
    <property type="match status" value="1"/>
</dbReference>
<dbReference type="NCBIfam" id="TIGR01484">
    <property type="entry name" value="HAD-SF-IIB"/>
    <property type="match status" value="1"/>
</dbReference>
<reference evidence="3 4" key="1">
    <citation type="journal article" date="2014" name="Genome Announc.">
        <title>Complete Genome Sequence of Mycoplasma bovoculi Strain M165/69T (ATCC 29104).</title>
        <authorList>
            <person name="Calcutt M.J."/>
            <person name="Foecking M.F."/>
        </authorList>
    </citation>
    <scope>NUCLEOTIDE SEQUENCE [LARGE SCALE GENOMIC DNA]</scope>
    <source>
        <strain evidence="3">M165/69</strain>
    </source>
</reference>
<dbReference type="eggNOG" id="COG0561">
    <property type="taxonomic scope" value="Bacteria"/>
</dbReference>
<evidence type="ECO:0000313" key="3">
    <source>
        <dbReference type="EMBL" id="AHH45150.1"/>
    </source>
</evidence>
<dbReference type="AlphaFoldDB" id="W5UTJ7"/>
<dbReference type="SFLD" id="SFLDG01140">
    <property type="entry name" value="C2.B:_Phosphomannomutase_and_P"/>
    <property type="match status" value="1"/>
</dbReference>
<dbReference type="GO" id="GO:0016791">
    <property type="term" value="F:phosphatase activity"/>
    <property type="evidence" value="ECO:0007669"/>
    <property type="project" value="TreeGrafter"/>
</dbReference>
<dbReference type="EMBL" id="CP007154">
    <property type="protein sequence ID" value="AHH45150.1"/>
    <property type="molecule type" value="Genomic_DNA"/>
</dbReference>
<comment type="cofactor">
    <cofactor evidence="1">
        <name>Mg(2+)</name>
        <dbReference type="ChEBI" id="CHEBI:18420"/>
    </cofactor>
</comment>
<dbReference type="PANTHER" id="PTHR10000">
    <property type="entry name" value="PHOSPHOSERINE PHOSPHATASE"/>
    <property type="match status" value="1"/>
</dbReference>